<comment type="similarity">
    <text evidence="1">Belongs to the DeSI family.</text>
</comment>
<dbReference type="GeneID" id="25736847"/>
<keyword evidence="2" id="KW-0645">Protease</keyword>
<reference evidence="5 6" key="1">
    <citation type="journal article" date="2013" name="BMC Genomics">
        <title>Reconstruction of the lipid metabolism for the microalga Monoraphidium neglectum from its genome sequence reveals characteristics suitable for biofuel production.</title>
        <authorList>
            <person name="Bogen C."/>
            <person name="Al-Dilaimi A."/>
            <person name="Albersmeier A."/>
            <person name="Wichmann J."/>
            <person name="Grundmann M."/>
            <person name="Rupp O."/>
            <person name="Lauersen K.J."/>
            <person name="Blifernez-Klassen O."/>
            <person name="Kalinowski J."/>
            <person name="Goesmann A."/>
            <person name="Mussgnug J.H."/>
            <person name="Kruse O."/>
        </authorList>
    </citation>
    <scope>NUCLEOTIDE SEQUENCE [LARGE SCALE GENOMIC DNA]</scope>
    <source>
        <strain evidence="5 6">SAG 48.87</strain>
    </source>
</reference>
<dbReference type="SMART" id="SM01179">
    <property type="entry name" value="DUF862"/>
    <property type="match status" value="1"/>
</dbReference>
<dbReference type="GO" id="GO:0101005">
    <property type="term" value="F:deubiquitinase activity"/>
    <property type="evidence" value="ECO:0007669"/>
    <property type="project" value="TreeGrafter"/>
</dbReference>
<dbReference type="EMBL" id="KK100747">
    <property type="protein sequence ID" value="KIZ03989.1"/>
    <property type="molecule type" value="Genomic_DNA"/>
</dbReference>
<keyword evidence="3" id="KW-0378">Hydrolase</keyword>
<proteinExistence type="inferred from homology"/>
<dbReference type="GO" id="GO:0016579">
    <property type="term" value="P:protein deubiquitination"/>
    <property type="evidence" value="ECO:0007669"/>
    <property type="project" value="TreeGrafter"/>
</dbReference>
<dbReference type="RefSeq" id="XP_013903008.1">
    <property type="nucleotide sequence ID" value="XM_014047554.1"/>
</dbReference>
<evidence type="ECO:0000256" key="2">
    <source>
        <dbReference type="ARBA" id="ARBA00022670"/>
    </source>
</evidence>
<name>A0A0D2LB51_9CHLO</name>
<dbReference type="InterPro" id="IPR008580">
    <property type="entry name" value="PPPDE_dom"/>
</dbReference>
<evidence type="ECO:0000256" key="3">
    <source>
        <dbReference type="ARBA" id="ARBA00022801"/>
    </source>
</evidence>
<dbReference type="Pfam" id="PF05903">
    <property type="entry name" value="Peptidase_C97"/>
    <property type="match status" value="1"/>
</dbReference>
<dbReference type="Proteomes" id="UP000054498">
    <property type="component" value="Unassembled WGS sequence"/>
</dbReference>
<dbReference type="PANTHER" id="PTHR12378:SF80">
    <property type="entry name" value="IP06716P-RELATED"/>
    <property type="match status" value="1"/>
</dbReference>
<evidence type="ECO:0000259" key="4">
    <source>
        <dbReference type="PROSITE" id="PS51858"/>
    </source>
</evidence>
<dbReference type="OrthoDB" id="412286at2759"/>
<dbReference type="PROSITE" id="PS51858">
    <property type="entry name" value="PPPDE"/>
    <property type="match status" value="1"/>
</dbReference>
<dbReference type="PANTHER" id="PTHR12378">
    <property type="entry name" value="DESUMOYLATING ISOPEPTIDASE"/>
    <property type="match status" value="1"/>
</dbReference>
<protein>
    <recommendedName>
        <fullName evidence="4">PPPDE domain-containing protein</fullName>
    </recommendedName>
</protein>
<organism evidence="5 6">
    <name type="scientific">Monoraphidium neglectum</name>
    <dbReference type="NCBI Taxonomy" id="145388"/>
    <lineage>
        <taxon>Eukaryota</taxon>
        <taxon>Viridiplantae</taxon>
        <taxon>Chlorophyta</taxon>
        <taxon>core chlorophytes</taxon>
        <taxon>Chlorophyceae</taxon>
        <taxon>CS clade</taxon>
        <taxon>Sphaeropleales</taxon>
        <taxon>Selenastraceae</taxon>
        <taxon>Monoraphidium</taxon>
    </lineage>
</organism>
<dbReference type="Gene3D" id="3.90.1720.30">
    <property type="entry name" value="PPPDE domains"/>
    <property type="match status" value="1"/>
</dbReference>
<evidence type="ECO:0000313" key="6">
    <source>
        <dbReference type="Proteomes" id="UP000054498"/>
    </source>
</evidence>
<accession>A0A0D2LB51</accession>
<evidence type="ECO:0000256" key="1">
    <source>
        <dbReference type="ARBA" id="ARBA00008140"/>
    </source>
</evidence>
<dbReference type="KEGG" id="mng:MNEG_3969"/>
<dbReference type="STRING" id="145388.A0A0D2LB51"/>
<evidence type="ECO:0000313" key="5">
    <source>
        <dbReference type="EMBL" id="KIZ03989.1"/>
    </source>
</evidence>
<dbReference type="GO" id="GO:0006508">
    <property type="term" value="P:proteolysis"/>
    <property type="evidence" value="ECO:0007669"/>
    <property type="project" value="UniProtKB-KW"/>
</dbReference>
<gene>
    <name evidence="5" type="ORF">MNEG_3969</name>
</gene>
<keyword evidence="6" id="KW-1185">Reference proteome</keyword>
<sequence length="114" mass="12386">MGASVLLNVYDLAPSNSWTLWCGVGVLHTGVQVYDTEFAYGGHEYDVSGIFATKPREAPGAVVFRESICVGETELTPQQVQALVQHMGQHYRGSAYHLLQTNCEGDAEKPGART</sequence>
<dbReference type="InterPro" id="IPR042266">
    <property type="entry name" value="PPPDE_sf"/>
</dbReference>
<feature type="domain" description="PPPDE" evidence="4">
    <location>
        <begin position="3"/>
        <end position="114"/>
    </location>
</feature>
<dbReference type="AlphaFoldDB" id="A0A0D2LB51"/>